<organism evidence="6 7">
    <name type="scientific">Anaerococcus murdochii</name>
    <dbReference type="NCBI Taxonomy" id="411577"/>
    <lineage>
        <taxon>Bacteria</taxon>
        <taxon>Bacillati</taxon>
        <taxon>Bacillota</taxon>
        <taxon>Tissierellia</taxon>
        <taxon>Tissierellales</taxon>
        <taxon>Peptoniphilaceae</taxon>
        <taxon>Anaerococcus</taxon>
    </lineage>
</organism>
<evidence type="ECO:0000256" key="1">
    <source>
        <dbReference type="ARBA" id="ARBA00023015"/>
    </source>
</evidence>
<dbReference type="PANTHER" id="PTHR30385">
    <property type="entry name" value="SIGMA FACTOR F FLAGELLAR"/>
    <property type="match status" value="1"/>
</dbReference>
<name>A0ABS7SX27_9FIRM</name>
<evidence type="ECO:0000256" key="2">
    <source>
        <dbReference type="ARBA" id="ARBA00023082"/>
    </source>
</evidence>
<keyword evidence="7" id="KW-1185">Reference proteome</keyword>
<sequence length="169" mass="19995">MININNAVRIMDDYMPLIYATIRRFNKFDRMEAIDEAKMVLMEAILDYDESKGSFGNYLKNMLNYYFWDKSKKPFPISLDIESGNGASLKDDLVCDDDIEDDFFTKEKYKDLYAKIKRLDDKDILIIKLKYWENLSDKKIGEIMNLSAKTIRNRHSLALKDLKEMMEVE</sequence>
<gene>
    <name evidence="6" type="ORF">K8P03_01980</name>
</gene>
<protein>
    <submittedName>
        <fullName evidence="6">Sigma-70 family RNA polymerase sigma factor</fullName>
    </submittedName>
</protein>
<comment type="caution">
    <text evidence="6">The sequence shown here is derived from an EMBL/GenBank/DDBJ whole genome shotgun (WGS) entry which is preliminary data.</text>
</comment>
<dbReference type="SUPFAM" id="SSF88659">
    <property type="entry name" value="Sigma3 and sigma4 domains of RNA polymerase sigma factors"/>
    <property type="match status" value="1"/>
</dbReference>
<dbReference type="InterPro" id="IPR007630">
    <property type="entry name" value="RNA_pol_sigma70_r4"/>
</dbReference>
<proteinExistence type="predicted"/>
<dbReference type="Pfam" id="PF04545">
    <property type="entry name" value="Sigma70_r4"/>
    <property type="match status" value="1"/>
</dbReference>
<keyword evidence="2" id="KW-0731">Sigma factor</keyword>
<evidence type="ECO:0000313" key="7">
    <source>
        <dbReference type="Proteomes" id="UP000734271"/>
    </source>
</evidence>
<dbReference type="Proteomes" id="UP000734271">
    <property type="component" value="Unassembled WGS sequence"/>
</dbReference>
<evidence type="ECO:0000259" key="5">
    <source>
        <dbReference type="Pfam" id="PF04545"/>
    </source>
</evidence>
<feature type="domain" description="RNA polymerase sigma-70 region 4" evidence="5">
    <location>
        <begin position="117"/>
        <end position="164"/>
    </location>
</feature>
<keyword evidence="4" id="KW-0804">Transcription</keyword>
<dbReference type="NCBIfam" id="TIGR02937">
    <property type="entry name" value="sigma70-ECF"/>
    <property type="match status" value="1"/>
</dbReference>
<dbReference type="InterPro" id="IPR014284">
    <property type="entry name" value="RNA_pol_sigma-70_dom"/>
</dbReference>
<reference evidence="6 7" key="1">
    <citation type="submission" date="2021-08" db="EMBL/GenBank/DDBJ databases">
        <title>FDA dAtabase for Regulatory Grade micrObial Sequences (FDA-ARGOS): Supporting development and validation of Infectious Disease Dx tests.</title>
        <authorList>
            <person name="Sproer C."/>
            <person name="Gronow S."/>
            <person name="Severitt S."/>
            <person name="Schroder I."/>
            <person name="Tallon L."/>
            <person name="Sadzewicz L."/>
            <person name="Zhao X."/>
            <person name="Boylan J."/>
            <person name="Ott S."/>
            <person name="Bowen H."/>
            <person name="Vavikolanu K."/>
            <person name="Hazen T."/>
            <person name="Aluvathingal J."/>
            <person name="Nadendla S."/>
            <person name="Lowell S."/>
            <person name="Myers T."/>
            <person name="Yan Y."/>
            <person name="Sichtig H."/>
        </authorList>
    </citation>
    <scope>NUCLEOTIDE SEQUENCE [LARGE SCALE GENOMIC DNA]</scope>
    <source>
        <strain evidence="6 7">FDAARGOS_1460</strain>
    </source>
</reference>
<evidence type="ECO:0000313" key="6">
    <source>
        <dbReference type="EMBL" id="MBZ2386075.1"/>
    </source>
</evidence>
<keyword evidence="3" id="KW-0238">DNA-binding</keyword>
<dbReference type="InterPro" id="IPR013324">
    <property type="entry name" value="RNA_pol_sigma_r3/r4-like"/>
</dbReference>
<accession>A0ABS7SX27</accession>
<dbReference type="Gene3D" id="1.20.140.160">
    <property type="match status" value="1"/>
</dbReference>
<keyword evidence="1" id="KW-0805">Transcription regulation</keyword>
<dbReference type="CDD" id="cd06171">
    <property type="entry name" value="Sigma70_r4"/>
    <property type="match status" value="1"/>
</dbReference>
<dbReference type="EMBL" id="JAIPME010000002">
    <property type="protein sequence ID" value="MBZ2386075.1"/>
    <property type="molecule type" value="Genomic_DNA"/>
</dbReference>
<evidence type="ECO:0000256" key="3">
    <source>
        <dbReference type="ARBA" id="ARBA00023125"/>
    </source>
</evidence>
<evidence type="ECO:0000256" key="4">
    <source>
        <dbReference type="ARBA" id="ARBA00023163"/>
    </source>
</evidence>
<dbReference type="RefSeq" id="WP_223417945.1">
    <property type="nucleotide sequence ID" value="NZ_JAIPME010000002.1"/>
</dbReference>